<comment type="similarity">
    <text evidence="1">Belongs to the CoA-transferase III family.</text>
</comment>
<dbReference type="AlphaFoldDB" id="A0A9X0C237"/>
<dbReference type="PANTHER" id="PTHR48228">
    <property type="entry name" value="SUCCINYL-COA--D-CITRAMALATE COA-TRANSFERASE"/>
    <property type="match status" value="1"/>
</dbReference>
<dbReference type="Gene3D" id="3.40.50.10540">
    <property type="entry name" value="Crotonobetainyl-coa:carnitine coa-transferase, domain 1"/>
    <property type="match status" value="1"/>
</dbReference>
<keyword evidence="4" id="KW-1185">Reference proteome</keyword>
<dbReference type="Proteomes" id="UP001148312">
    <property type="component" value="Unassembled WGS sequence"/>
</dbReference>
<dbReference type="Pfam" id="PF02515">
    <property type="entry name" value="CoA_transf_3"/>
    <property type="match status" value="1"/>
</dbReference>
<name>A0A9X0C237_9EURO</name>
<proteinExistence type="inferred from homology"/>
<dbReference type="Gene3D" id="3.30.1540.10">
    <property type="entry name" value="formyl-coa transferase, domain 3"/>
    <property type="match status" value="1"/>
</dbReference>
<evidence type="ECO:0000256" key="2">
    <source>
        <dbReference type="SAM" id="MobiDB-lite"/>
    </source>
</evidence>
<dbReference type="SUPFAM" id="SSF89796">
    <property type="entry name" value="CoA-transferase family III (CaiB/BaiF)"/>
    <property type="match status" value="1"/>
</dbReference>
<organism evidence="3 4">
    <name type="scientific">Penicillium diatomitis</name>
    <dbReference type="NCBI Taxonomy" id="2819901"/>
    <lineage>
        <taxon>Eukaryota</taxon>
        <taxon>Fungi</taxon>
        <taxon>Dikarya</taxon>
        <taxon>Ascomycota</taxon>
        <taxon>Pezizomycotina</taxon>
        <taxon>Eurotiomycetes</taxon>
        <taxon>Eurotiomycetidae</taxon>
        <taxon>Eurotiales</taxon>
        <taxon>Aspergillaceae</taxon>
        <taxon>Penicillium</taxon>
    </lineage>
</organism>
<dbReference type="InterPro" id="IPR003673">
    <property type="entry name" value="CoA-Trfase_fam_III"/>
</dbReference>
<comment type="caution">
    <text evidence="3">The sequence shown here is derived from an EMBL/GenBank/DDBJ whole genome shotgun (WGS) entry which is preliminary data.</text>
</comment>
<feature type="region of interest" description="Disordered" evidence="2">
    <location>
        <begin position="318"/>
        <end position="343"/>
    </location>
</feature>
<gene>
    <name evidence="3" type="ORF">N7539_000349</name>
</gene>
<accession>A0A9X0C237</accession>
<protein>
    <submittedName>
        <fullName evidence="3">Isopenicillin N epimerase component 2</fullName>
    </submittedName>
</protein>
<dbReference type="EMBL" id="JAPWDQ010000001">
    <property type="protein sequence ID" value="KAJ5495233.1"/>
    <property type="molecule type" value="Genomic_DNA"/>
</dbReference>
<evidence type="ECO:0000313" key="4">
    <source>
        <dbReference type="Proteomes" id="UP001148312"/>
    </source>
</evidence>
<dbReference type="GO" id="GO:0003824">
    <property type="term" value="F:catalytic activity"/>
    <property type="evidence" value="ECO:0007669"/>
    <property type="project" value="InterPro"/>
</dbReference>
<sequence length="380" mass="41501">MAPLNPPLTGIRVLELAGLAPGPFSGLLLADYGASVLRIDRPSAVNMDSLTRRKTSISLDLRDRQSREILLRLLANTDVLIDPFRPGVLERLGLSPTEVLLKHNPRLIVARMTGFRRDGKYKDMAGHDINYIAVSGVLSMLGRAGDKPYAPGNILGDFAGGGAMCFLGILLALMARTSTGQGQVVEANMVDGSAYLATFPRLATKTGAWDQPRGENLLDSGCPYYDTYETKDRGQYFAVGALEPQFYAALLRGLDLEADKLPEREDRSNWPVLRDIFTQRFKEKTRAEWEAVFDGTDACATPVLTHAELEAAGYEQRPAVHLSRTPSHPIKAEEGGWTGGGLEPGGGGVETLRSWMGWEAGRDFQVRDDGALILMDRAKL</sequence>
<dbReference type="InterPro" id="IPR050509">
    <property type="entry name" value="CoA-transferase_III"/>
</dbReference>
<reference evidence="3" key="2">
    <citation type="journal article" date="2023" name="IMA Fungus">
        <title>Comparative genomic study of the Penicillium genus elucidates a diverse pangenome and 15 lateral gene transfer events.</title>
        <authorList>
            <person name="Petersen C."/>
            <person name="Sorensen T."/>
            <person name="Nielsen M.R."/>
            <person name="Sondergaard T.E."/>
            <person name="Sorensen J.L."/>
            <person name="Fitzpatrick D.A."/>
            <person name="Frisvad J.C."/>
            <person name="Nielsen K.L."/>
        </authorList>
    </citation>
    <scope>NUCLEOTIDE SEQUENCE</scope>
    <source>
        <strain evidence="3">IBT 30728</strain>
    </source>
</reference>
<evidence type="ECO:0000313" key="3">
    <source>
        <dbReference type="EMBL" id="KAJ5495233.1"/>
    </source>
</evidence>
<dbReference type="InterPro" id="IPR023606">
    <property type="entry name" value="CoA-Trfase_III_dom_1_sf"/>
</dbReference>
<dbReference type="InterPro" id="IPR044855">
    <property type="entry name" value="CoA-Trfase_III_dom3_sf"/>
</dbReference>
<dbReference type="GeneID" id="81620202"/>
<dbReference type="PANTHER" id="PTHR48228:SF5">
    <property type="entry name" value="ALPHA-METHYLACYL-COA RACEMASE"/>
    <property type="match status" value="1"/>
</dbReference>
<reference evidence="3" key="1">
    <citation type="submission" date="2022-12" db="EMBL/GenBank/DDBJ databases">
        <authorList>
            <person name="Petersen C."/>
        </authorList>
    </citation>
    <scope>NUCLEOTIDE SEQUENCE</scope>
    <source>
        <strain evidence="3">IBT 30728</strain>
    </source>
</reference>
<evidence type="ECO:0000256" key="1">
    <source>
        <dbReference type="ARBA" id="ARBA00008383"/>
    </source>
</evidence>
<dbReference type="RefSeq" id="XP_056794246.1">
    <property type="nucleotide sequence ID" value="XM_056929953.1"/>
</dbReference>